<evidence type="ECO:0000256" key="3">
    <source>
        <dbReference type="ARBA" id="ARBA00022723"/>
    </source>
</evidence>
<dbReference type="InterPro" id="IPR050202">
    <property type="entry name" value="Cyt/Deoxycyt_deaminase"/>
</dbReference>
<evidence type="ECO:0000256" key="2">
    <source>
        <dbReference type="ARBA" id="ARBA00011738"/>
    </source>
</evidence>
<dbReference type="InParanoid" id="A0A2R5G1G8"/>
<dbReference type="OrthoDB" id="414540at2759"/>
<sequence>MDLRMLGMATDSDAATARQLLEAAWQARELARAPVSGFRVGAAALDAQGDVHLGYNVEFAGAPLGETLHAEHAAVAVARRYAAAQKRGDLKIDVIAVTATPCGHCRQMLAERFPHIQIVLGDRGGAAEPTVLSLKEDLLPRAVTFDLLANPSKLALCAKDLEASVSAPKNLGATVLTEALSSFVSADARFSGWPRACVFVSDAGQSLATGSCMESVAFNPSQGCFQTALMALASEAQHLSRHGLPITLDAPSALQALASSMEKVRKVVLVQYQGALVDDQVIVEHLSSKVFSATTSTLWVAKPETGNE</sequence>
<dbReference type="Gene3D" id="3.40.140.10">
    <property type="entry name" value="Cytidine Deaminase, domain 2"/>
    <property type="match status" value="2"/>
</dbReference>
<evidence type="ECO:0000259" key="6">
    <source>
        <dbReference type="PROSITE" id="PS51747"/>
    </source>
</evidence>
<comment type="subunit">
    <text evidence="2">Homodimer.</text>
</comment>
<organism evidence="7 8">
    <name type="scientific">Hondaea fermentalgiana</name>
    <dbReference type="NCBI Taxonomy" id="2315210"/>
    <lineage>
        <taxon>Eukaryota</taxon>
        <taxon>Sar</taxon>
        <taxon>Stramenopiles</taxon>
        <taxon>Bigyra</taxon>
        <taxon>Labyrinthulomycetes</taxon>
        <taxon>Thraustochytrida</taxon>
        <taxon>Thraustochytriidae</taxon>
        <taxon>Hondaea</taxon>
    </lineage>
</organism>
<evidence type="ECO:0000256" key="4">
    <source>
        <dbReference type="ARBA" id="ARBA00022801"/>
    </source>
</evidence>
<dbReference type="GO" id="GO:0008270">
    <property type="term" value="F:zinc ion binding"/>
    <property type="evidence" value="ECO:0007669"/>
    <property type="project" value="InterPro"/>
</dbReference>
<dbReference type="PANTHER" id="PTHR11644">
    <property type="entry name" value="CYTIDINE DEAMINASE"/>
    <property type="match status" value="1"/>
</dbReference>
<evidence type="ECO:0000256" key="1">
    <source>
        <dbReference type="ARBA" id="ARBA00006576"/>
    </source>
</evidence>
<evidence type="ECO:0000313" key="8">
    <source>
        <dbReference type="Proteomes" id="UP000241890"/>
    </source>
</evidence>
<dbReference type="GO" id="GO:0055086">
    <property type="term" value="P:nucleobase-containing small molecule metabolic process"/>
    <property type="evidence" value="ECO:0007669"/>
    <property type="project" value="UniProtKB-ARBA"/>
</dbReference>
<dbReference type="InterPro" id="IPR016193">
    <property type="entry name" value="Cytidine_deaminase-like"/>
</dbReference>
<dbReference type="PROSITE" id="PS00903">
    <property type="entry name" value="CYT_DCMP_DEAMINASES_1"/>
    <property type="match status" value="1"/>
</dbReference>
<evidence type="ECO:0000313" key="7">
    <source>
        <dbReference type="EMBL" id="GBG24867.1"/>
    </source>
</evidence>
<comment type="similarity">
    <text evidence="1">Belongs to the cytidine and deoxycytidylate deaminase family.</text>
</comment>
<name>A0A2R5G1G8_9STRA</name>
<dbReference type="AlphaFoldDB" id="A0A2R5G1G8"/>
<accession>A0A2R5G1G8</accession>
<keyword evidence="5" id="KW-0862">Zinc</keyword>
<dbReference type="PROSITE" id="PS51747">
    <property type="entry name" value="CYT_DCMP_DEAMINASES_2"/>
    <property type="match status" value="1"/>
</dbReference>
<proteinExistence type="inferred from homology"/>
<protein>
    <submittedName>
        <fullName evidence="7">Cytidine deaminase 6</fullName>
    </submittedName>
</protein>
<dbReference type="GO" id="GO:0072527">
    <property type="term" value="P:pyrimidine-containing compound metabolic process"/>
    <property type="evidence" value="ECO:0007669"/>
    <property type="project" value="UniProtKB-ARBA"/>
</dbReference>
<dbReference type="Pfam" id="PF08211">
    <property type="entry name" value="dCMP_cyt_deam_2"/>
    <property type="match status" value="1"/>
</dbReference>
<dbReference type="Pfam" id="PF00383">
    <property type="entry name" value="dCMP_cyt_deam_1"/>
    <property type="match status" value="1"/>
</dbReference>
<dbReference type="InterPro" id="IPR013171">
    <property type="entry name" value="Cyd/dCyd_deaminase_Zn-bd"/>
</dbReference>
<comment type="caution">
    <text evidence="7">The sequence shown here is derived from an EMBL/GenBank/DDBJ whole genome shotgun (WGS) entry which is preliminary data.</text>
</comment>
<dbReference type="EMBL" id="BEYU01000009">
    <property type="protein sequence ID" value="GBG24867.1"/>
    <property type="molecule type" value="Genomic_DNA"/>
</dbReference>
<dbReference type="GO" id="GO:0005829">
    <property type="term" value="C:cytosol"/>
    <property type="evidence" value="ECO:0007669"/>
    <property type="project" value="TreeGrafter"/>
</dbReference>
<dbReference type="GO" id="GO:0042802">
    <property type="term" value="F:identical protein binding"/>
    <property type="evidence" value="ECO:0007669"/>
    <property type="project" value="UniProtKB-ARBA"/>
</dbReference>
<gene>
    <name evidence="7" type="ORF">FCC1311_010852</name>
</gene>
<reference evidence="7 8" key="1">
    <citation type="submission" date="2017-12" db="EMBL/GenBank/DDBJ databases">
        <title>Sequencing, de novo assembly and annotation of complete genome of a new Thraustochytrid species, strain FCC1311.</title>
        <authorList>
            <person name="Sedici K."/>
            <person name="Godart F."/>
            <person name="Aiese Cigliano R."/>
            <person name="Sanseverino W."/>
            <person name="Barakat M."/>
            <person name="Ortet P."/>
            <person name="Marechal E."/>
            <person name="Cagnac O."/>
            <person name="Amato A."/>
        </authorList>
    </citation>
    <scope>NUCLEOTIDE SEQUENCE [LARGE SCALE GENOMIC DNA]</scope>
</reference>
<dbReference type="CDD" id="cd01283">
    <property type="entry name" value="cytidine_deaminase"/>
    <property type="match status" value="1"/>
</dbReference>
<evidence type="ECO:0000256" key="5">
    <source>
        <dbReference type="ARBA" id="ARBA00022833"/>
    </source>
</evidence>
<dbReference type="InterPro" id="IPR016192">
    <property type="entry name" value="APOBEC/CMP_deaminase_Zn-bd"/>
</dbReference>
<dbReference type="Proteomes" id="UP000241890">
    <property type="component" value="Unassembled WGS sequence"/>
</dbReference>
<dbReference type="SUPFAM" id="SSF53927">
    <property type="entry name" value="Cytidine deaminase-like"/>
    <property type="match status" value="2"/>
</dbReference>
<keyword evidence="4" id="KW-0378">Hydrolase</keyword>
<keyword evidence="8" id="KW-1185">Reference proteome</keyword>
<dbReference type="PANTHER" id="PTHR11644:SF2">
    <property type="entry name" value="CYTIDINE DEAMINASE"/>
    <property type="match status" value="1"/>
</dbReference>
<feature type="domain" description="CMP/dCMP-type deaminase" evidence="6">
    <location>
        <begin position="15"/>
        <end position="146"/>
    </location>
</feature>
<keyword evidence="3" id="KW-0479">Metal-binding</keyword>
<dbReference type="InterPro" id="IPR002125">
    <property type="entry name" value="CMP_dCMP_dom"/>
</dbReference>
<dbReference type="GO" id="GO:0004126">
    <property type="term" value="F:cytidine deaminase activity"/>
    <property type="evidence" value="ECO:0007669"/>
    <property type="project" value="InterPro"/>
</dbReference>